<reference evidence="1" key="1">
    <citation type="journal article" date="2020" name="Plant Biotechnol. J.">
        <title>The pomegranate (Punica granatum L.) draft genome dissects genetic divergence between soft- and hard-seeded cultivars.</title>
        <authorList>
            <person name="Luo X."/>
            <person name="Li H."/>
            <person name="Wu Z."/>
            <person name="Yao W."/>
            <person name="Zhao P."/>
            <person name="Cao D."/>
            <person name="Yu H."/>
            <person name="Li K."/>
            <person name="Poudel K."/>
            <person name="Zhao D."/>
            <person name="Zhang F."/>
            <person name="Xia X."/>
            <person name="Chen L."/>
            <person name="Wang Q."/>
            <person name="Jing D."/>
            <person name="Cao S."/>
        </authorList>
    </citation>
    <scope>NUCLEOTIDE SEQUENCE [LARGE SCALE GENOMIC DNA]</scope>
    <source>
        <strain evidence="1">cv. Tunisia</strain>
    </source>
</reference>
<evidence type="ECO:0000313" key="1">
    <source>
        <dbReference type="Proteomes" id="UP000515151"/>
    </source>
</evidence>
<dbReference type="AlphaFoldDB" id="A0A6P8BQ31"/>
<evidence type="ECO:0000313" key="2">
    <source>
        <dbReference type="RefSeq" id="XP_031371773.1"/>
    </source>
</evidence>
<dbReference type="Proteomes" id="UP000515151">
    <property type="component" value="Chromosome 8"/>
</dbReference>
<dbReference type="RefSeq" id="XP_031371773.1">
    <property type="nucleotide sequence ID" value="XM_031515913.1"/>
</dbReference>
<proteinExistence type="predicted"/>
<dbReference type="GeneID" id="116187256"/>
<sequence>MWGRRWSHSVDFCYARDHSRVRGERRLISGGLIPKTAQRCGCHIAIFESFKGINELIRDMLGLKGRYSAVESKLKEMHGWYSQLSLQFTEVERARQKLMMTVKCVRCSKKAPESEPIIISLCWRIHHSDNTYIDCIKELSLC</sequence>
<organism evidence="1 2">
    <name type="scientific">Punica granatum</name>
    <name type="common">Pomegranate</name>
    <dbReference type="NCBI Taxonomy" id="22663"/>
    <lineage>
        <taxon>Eukaryota</taxon>
        <taxon>Viridiplantae</taxon>
        <taxon>Streptophyta</taxon>
        <taxon>Embryophyta</taxon>
        <taxon>Tracheophyta</taxon>
        <taxon>Spermatophyta</taxon>
        <taxon>Magnoliopsida</taxon>
        <taxon>eudicotyledons</taxon>
        <taxon>Gunneridae</taxon>
        <taxon>Pentapetalae</taxon>
        <taxon>rosids</taxon>
        <taxon>malvids</taxon>
        <taxon>Myrtales</taxon>
        <taxon>Lythraceae</taxon>
        <taxon>Punica</taxon>
    </lineage>
</organism>
<accession>A0A6P8BQ31</accession>
<protein>
    <submittedName>
        <fullName evidence="2">Uncharacterized protein LOC116187256 isoform X1</fullName>
    </submittedName>
</protein>
<dbReference type="PANTHER" id="PTHR34452:SF1">
    <property type="entry name" value="SPORULATION-SPECIFIC PROTEIN"/>
    <property type="match status" value="1"/>
</dbReference>
<dbReference type="OrthoDB" id="2018427at2759"/>
<dbReference type="PANTHER" id="PTHR34452">
    <property type="entry name" value="MYOSIN HEAVY CHAIN-RELATED PROTEIN"/>
    <property type="match status" value="1"/>
</dbReference>
<reference evidence="2" key="2">
    <citation type="submission" date="2025-08" db="UniProtKB">
        <authorList>
            <consortium name="RefSeq"/>
        </authorList>
    </citation>
    <scope>IDENTIFICATION</scope>
    <source>
        <tissue evidence="2">Leaf</tissue>
    </source>
</reference>
<keyword evidence="1" id="KW-1185">Reference proteome</keyword>
<name>A0A6P8BQ31_PUNGR</name>
<gene>
    <name evidence="2" type="primary">LOC116187256</name>
</gene>